<feature type="domain" description="F-box associated beta-propeller type 3" evidence="2">
    <location>
        <begin position="56"/>
        <end position="383"/>
    </location>
</feature>
<dbReference type="PANTHER" id="PTHR31111:SF130">
    <property type="entry name" value="F-BOX ASSOCIATED UBIQUITINATION EFFECTOR FAMILY PROTEIN"/>
    <property type="match status" value="1"/>
</dbReference>
<dbReference type="NCBIfam" id="TIGR01640">
    <property type="entry name" value="F_box_assoc_1"/>
    <property type="match status" value="1"/>
</dbReference>
<dbReference type="Pfam" id="PF00646">
    <property type="entry name" value="F-box"/>
    <property type="match status" value="1"/>
</dbReference>
<dbReference type="Proteomes" id="UP000694240">
    <property type="component" value="Chromosome 9"/>
</dbReference>
<gene>
    <name evidence="3" type="ORF">ISN45_Aa04g002580</name>
</gene>
<protein>
    <submittedName>
        <fullName evidence="3">F-box associated interaction domain</fullName>
    </submittedName>
</protein>
<dbReference type="InterPro" id="IPR013187">
    <property type="entry name" value="F-box-assoc_dom_typ3"/>
</dbReference>
<feature type="domain" description="F-box" evidence="1">
    <location>
        <begin position="11"/>
        <end position="44"/>
    </location>
</feature>
<evidence type="ECO:0000313" key="4">
    <source>
        <dbReference type="Proteomes" id="UP000694240"/>
    </source>
</evidence>
<sequence>MNSSSPKSIGLIHEIFSRLPSKSVARFRCVSKPCASMIGSPYFTELFLTRSLAKPRLLFATVKDGVWSFFSSPYYPYEKSSSTFVATAKFHVKFPPNNMRIGHNKDRRYFSYGYTSGLIYLYGDKYDDRPVICNPYTGEYAILPYLKRYRKAYSFLVFEPIDKQFKVLFMAYQSGCDRNHKILTVGSGNMKWRTIKFSLGHEIASEGITINGVLYYLGDTSFWLNHDHDVESDYVIVCFDIRSEKFTFFEIERFCRLINYKGKLAMIYFEDDVNYQSFGYRKKDYVEANDINELHVWVLEDMEKQKWSKYAYTWTDDIFFRRCHVSVAPTTAWGEIVFSMCEYTPGKPFYVFYFNPEKNTLQRVEIQGFGEAFCSVYTFVDHVEDLNVNDLNILKPFNAPFVKKKESESDYSNSDSE</sequence>
<evidence type="ECO:0000259" key="2">
    <source>
        <dbReference type="Pfam" id="PF08268"/>
    </source>
</evidence>
<comment type="caution">
    <text evidence="3">The sequence shown here is derived from an EMBL/GenBank/DDBJ whole genome shotgun (WGS) entry which is preliminary data.</text>
</comment>
<proteinExistence type="predicted"/>
<dbReference type="InterPro" id="IPR017451">
    <property type="entry name" value="F-box-assoc_interact_dom"/>
</dbReference>
<keyword evidence="4" id="KW-1185">Reference proteome</keyword>
<dbReference type="EMBL" id="JAEFBK010000009">
    <property type="protein sequence ID" value="KAG7567376.1"/>
    <property type="molecule type" value="Genomic_DNA"/>
</dbReference>
<evidence type="ECO:0000313" key="3">
    <source>
        <dbReference type="EMBL" id="KAG7567376.1"/>
    </source>
</evidence>
<organism evidence="3 4">
    <name type="scientific">Arabidopsis thaliana x Arabidopsis arenosa</name>
    <dbReference type="NCBI Taxonomy" id="1240361"/>
    <lineage>
        <taxon>Eukaryota</taxon>
        <taxon>Viridiplantae</taxon>
        <taxon>Streptophyta</taxon>
        <taxon>Embryophyta</taxon>
        <taxon>Tracheophyta</taxon>
        <taxon>Spermatophyta</taxon>
        <taxon>Magnoliopsida</taxon>
        <taxon>eudicotyledons</taxon>
        <taxon>Gunneridae</taxon>
        <taxon>Pentapetalae</taxon>
        <taxon>rosids</taxon>
        <taxon>malvids</taxon>
        <taxon>Brassicales</taxon>
        <taxon>Brassicaceae</taxon>
        <taxon>Camelineae</taxon>
        <taxon>Arabidopsis</taxon>
    </lineage>
</organism>
<accession>A0A8T2A3B3</accession>
<reference evidence="3 4" key="1">
    <citation type="submission" date="2020-12" db="EMBL/GenBank/DDBJ databases">
        <title>Concerted genomic and epigenomic changes stabilize Arabidopsis allopolyploids.</title>
        <authorList>
            <person name="Chen Z."/>
        </authorList>
    </citation>
    <scope>NUCLEOTIDE SEQUENCE [LARGE SCALE GENOMIC DNA]</scope>
    <source>
        <strain evidence="3">Allo738</strain>
        <tissue evidence="3">Leaf</tissue>
    </source>
</reference>
<evidence type="ECO:0000259" key="1">
    <source>
        <dbReference type="Pfam" id="PF00646"/>
    </source>
</evidence>
<dbReference type="Pfam" id="PF08268">
    <property type="entry name" value="FBA_3"/>
    <property type="match status" value="1"/>
</dbReference>
<dbReference type="AlphaFoldDB" id="A0A8T2A3B3"/>
<dbReference type="InterPro" id="IPR001810">
    <property type="entry name" value="F-box_dom"/>
</dbReference>
<dbReference type="PANTHER" id="PTHR31111">
    <property type="entry name" value="BNAA05G37150D PROTEIN-RELATED"/>
    <property type="match status" value="1"/>
</dbReference>
<name>A0A8T2A3B3_9BRAS</name>